<evidence type="ECO:0000313" key="1">
    <source>
        <dbReference type="EMBL" id="KAH8690162.1"/>
    </source>
</evidence>
<keyword evidence="2" id="KW-1185">Reference proteome</keyword>
<protein>
    <recommendedName>
        <fullName evidence="3">DUF4291 domain-containing protein</fullName>
    </recommendedName>
</protein>
<accession>A0AAD4PUJ2</accession>
<organism evidence="1 2">
    <name type="scientific">Talaromyces proteolyticus</name>
    <dbReference type="NCBI Taxonomy" id="1131652"/>
    <lineage>
        <taxon>Eukaryota</taxon>
        <taxon>Fungi</taxon>
        <taxon>Dikarya</taxon>
        <taxon>Ascomycota</taxon>
        <taxon>Pezizomycotina</taxon>
        <taxon>Eurotiomycetes</taxon>
        <taxon>Eurotiomycetidae</taxon>
        <taxon>Eurotiales</taxon>
        <taxon>Trichocomaceae</taxon>
        <taxon>Talaromyces</taxon>
        <taxon>Talaromyces sect. Bacilispori</taxon>
    </lineage>
</organism>
<reference evidence="1" key="1">
    <citation type="submission" date="2021-12" db="EMBL/GenBank/DDBJ databases">
        <title>Convergent genome expansion in fungi linked to evolution of root-endophyte symbiosis.</title>
        <authorList>
            <consortium name="DOE Joint Genome Institute"/>
            <person name="Ke Y.-H."/>
            <person name="Bonito G."/>
            <person name="Liao H.-L."/>
            <person name="Looney B."/>
            <person name="Rojas-Flechas A."/>
            <person name="Nash J."/>
            <person name="Hameed K."/>
            <person name="Schadt C."/>
            <person name="Martin F."/>
            <person name="Crous P.W."/>
            <person name="Miettinen O."/>
            <person name="Magnuson J.K."/>
            <person name="Labbe J."/>
            <person name="Jacobson D."/>
            <person name="Doktycz M.J."/>
            <person name="Veneault-Fourrey C."/>
            <person name="Kuo A."/>
            <person name="Mondo S."/>
            <person name="Calhoun S."/>
            <person name="Riley R."/>
            <person name="Ohm R."/>
            <person name="LaButti K."/>
            <person name="Andreopoulos B."/>
            <person name="Pangilinan J."/>
            <person name="Nolan M."/>
            <person name="Tritt A."/>
            <person name="Clum A."/>
            <person name="Lipzen A."/>
            <person name="Daum C."/>
            <person name="Barry K."/>
            <person name="Grigoriev I.V."/>
            <person name="Vilgalys R."/>
        </authorList>
    </citation>
    <scope>NUCLEOTIDE SEQUENCE</scope>
    <source>
        <strain evidence="1">PMI_201</strain>
    </source>
</reference>
<evidence type="ECO:0008006" key="3">
    <source>
        <dbReference type="Google" id="ProtNLM"/>
    </source>
</evidence>
<gene>
    <name evidence="1" type="ORF">BGW36DRAFT_433114</name>
</gene>
<dbReference type="AlphaFoldDB" id="A0AAD4PUJ2"/>
<dbReference type="InterPro" id="IPR025633">
    <property type="entry name" value="DUF4291"/>
</dbReference>
<evidence type="ECO:0000313" key="2">
    <source>
        <dbReference type="Proteomes" id="UP001201262"/>
    </source>
</evidence>
<dbReference type="PANTHER" id="PTHR38567">
    <property type="entry name" value="DUF4291 DOMAIN-CONTAINING PROTEIN"/>
    <property type="match status" value="1"/>
</dbReference>
<dbReference type="PANTHER" id="PTHR38567:SF1">
    <property type="entry name" value="DUF4291 DOMAIN-CONTAINING PROTEIN"/>
    <property type="match status" value="1"/>
</dbReference>
<dbReference type="GeneID" id="70251511"/>
<dbReference type="Pfam" id="PF14124">
    <property type="entry name" value="DUF4291"/>
    <property type="match status" value="1"/>
</dbReference>
<dbReference type="RefSeq" id="XP_046066445.1">
    <property type="nucleotide sequence ID" value="XM_046221224.1"/>
</dbReference>
<proteinExistence type="predicted"/>
<dbReference type="Proteomes" id="UP001201262">
    <property type="component" value="Unassembled WGS sequence"/>
</dbReference>
<dbReference type="EMBL" id="JAJTJA010000014">
    <property type="protein sequence ID" value="KAH8690162.1"/>
    <property type="molecule type" value="Genomic_DNA"/>
</dbReference>
<comment type="caution">
    <text evidence="1">The sequence shown here is derived from an EMBL/GenBank/DDBJ whole genome shotgun (WGS) entry which is preliminary data.</text>
</comment>
<sequence length="214" mass="24445">MSTNQSPARHSFRAIRAQYTATTITVYQAYNSDIANPALEAQKFISPPFSMSRMTWIKPSFLWMAYRCGYASKPGQERVLAIEITRAGFEWALRNSCLSHYDGGQQKASDSDKDKKLDEWRAKLRASPVRIQWDPERNLKFAPLPHRSIQIGLGPQAVQKYLNEWVVSIKDVTERMRNIHELVEAGLMEDAEKLVPIEQAYPLSDELRAITEAS</sequence>
<name>A0AAD4PUJ2_9EURO</name>